<evidence type="ECO:0000313" key="1">
    <source>
        <dbReference type="EMBL" id="TMW83368.1"/>
    </source>
</evidence>
<gene>
    <name evidence="1" type="ORF">EJD97_001902</name>
</gene>
<name>A0A6N2ANQ9_SOLCI</name>
<protein>
    <submittedName>
        <fullName evidence="1">Uncharacterized protein</fullName>
    </submittedName>
</protein>
<proteinExistence type="predicted"/>
<organism evidence="1">
    <name type="scientific">Solanum chilense</name>
    <name type="common">Tomato</name>
    <name type="synonym">Lycopersicon chilense</name>
    <dbReference type="NCBI Taxonomy" id="4083"/>
    <lineage>
        <taxon>Eukaryota</taxon>
        <taxon>Viridiplantae</taxon>
        <taxon>Streptophyta</taxon>
        <taxon>Embryophyta</taxon>
        <taxon>Tracheophyta</taxon>
        <taxon>Spermatophyta</taxon>
        <taxon>Magnoliopsida</taxon>
        <taxon>eudicotyledons</taxon>
        <taxon>Gunneridae</taxon>
        <taxon>Pentapetalae</taxon>
        <taxon>asterids</taxon>
        <taxon>lamiids</taxon>
        <taxon>Solanales</taxon>
        <taxon>Solanaceae</taxon>
        <taxon>Solanoideae</taxon>
        <taxon>Solaneae</taxon>
        <taxon>Solanum</taxon>
        <taxon>Solanum subgen. Lycopersicon</taxon>
    </lineage>
</organism>
<accession>A0A6N2ANQ9</accession>
<sequence>MVNIEEKDEYGALNSEDDYDCDVHTFGEQDDAKVESTAHLFKAFGSTLHIEIQDEIQNFTAHQVLSHREVFAENTQINLSMIAILKPFVENTQINKYKTQVNTDKVFFNKNGKFRVFYLFQVRRPSQEATLG</sequence>
<comment type="caution">
    <text evidence="1">The sequence shown here is derived from an EMBL/GenBank/DDBJ whole genome shotgun (WGS) entry which is preliminary data.</text>
</comment>
<dbReference type="EMBL" id="RXGB01012148">
    <property type="protein sequence ID" value="TMW83368.1"/>
    <property type="molecule type" value="Genomic_DNA"/>
</dbReference>
<dbReference type="AlphaFoldDB" id="A0A6N2ANQ9"/>
<reference evidence="1" key="1">
    <citation type="submission" date="2019-05" db="EMBL/GenBank/DDBJ databases">
        <title>The de novo reference genome and transcriptome assemblies of the wild tomato species Solanum chilense.</title>
        <authorList>
            <person name="Stam R."/>
            <person name="Nosenko T."/>
            <person name="Hoerger A.C."/>
            <person name="Stephan W."/>
            <person name="Seidel M.A."/>
            <person name="Kuhn J.M.M."/>
            <person name="Haberer G."/>
            <person name="Tellier A."/>
        </authorList>
    </citation>
    <scope>NUCLEOTIDE SEQUENCE</scope>
    <source>
        <tissue evidence="1">Mature leaves</tissue>
    </source>
</reference>